<reference evidence="9" key="1">
    <citation type="submission" date="2016-05" db="EMBL/GenBank/DDBJ databases">
        <authorList>
            <person name="Naeem Raeece"/>
        </authorList>
    </citation>
    <scope>NUCLEOTIDE SEQUENCE [LARGE SCALE GENOMIC DNA]</scope>
</reference>
<keyword evidence="4" id="KW-0067">ATP-binding</keyword>
<feature type="domain" description="Helicase C-terminal" evidence="7">
    <location>
        <begin position="720"/>
        <end position="864"/>
    </location>
</feature>
<dbReference type="SMART" id="SM00490">
    <property type="entry name" value="HELICc"/>
    <property type="match status" value="1"/>
</dbReference>
<dbReference type="SMART" id="SM00487">
    <property type="entry name" value="DEXDc"/>
    <property type="match status" value="1"/>
</dbReference>
<dbReference type="InterPro" id="IPR014001">
    <property type="entry name" value="Helicase_ATP-bd"/>
</dbReference>
<keyword evidence="3 8" id="KW-0347">Helicase</keyword>
<proteinExistence type="predicted"/>
<dbReference type="GO" id="GO:0003676">
    <property type="term" value="F:nucleic acid binding"/>
    <property type="evidence" value="ECO:0007669"/>
    <property type="project" value="InterPro"/>
</dbReference>
<protein>
    <submittedName>
        <fullName evidence="8">RNA helicase, putative</fullName>
    </submittedName>
</protein>
<dbReference type="InterPro" id="IPR050079">
    <property type="entry name" value="DEAD_box_RNA_helicase"/>
</dbReference>
<evidence type="ECO:0000259" key="7">
    <source>
        <dbReference type="PROSITE" id="PS51194"/>
    </source>
</evidence>
<dbReference type="Gene3D" id="3.40.50.300">
    <property type="entry name" value="P-loop containing nucleotide triphosphate hydrolases"/>
    <property type="match status" value="2"/>
</dbReference>
<dbReference type="GO" id="GO:0003724">
    <property type="term" value="F:RNA helicase activity"/>
    <property type="evidence" value="ECO:0007669"/>
    <property type="project" value="TreeGrafter"/>
</dbReference>
<evidence type="ECO:0000256" key="6">
    <source>
        <dbReference type="SAM" id="Phobius"/>
    </source>
</evidence>
<sequence length="1369" mass="159845">MISCARPIGSLNDLFDEDEKKEQEEKIYFNELNVPIEIINRLAELGVMYPSQIQSLTLKKAFNKNNMIIQSKNGTGKSFSICIILASQLFLKMKEKKKKKMHTRVQEKVPAKIEEQIQKCKNIMSEKSGDTSDKQTDRNSVEAYPNEKNHFHQNFNVFHFSLCFYGVILVPTRELCVQLYDNMNKICNYLIFEEKDSKDNHSDKINWYNNKPSTLSSSIEGEQMQIDIKTNNEFFKIKSIILYGGTNVFENIINMFTFLPNIIISTPGRLKHVLSIFAKLRMHIKNEYYSDKNVNEYFEISYLNILNVLLKKLIIDEMDALLEDQFHEQMKIILKCLITPRTQVLCYSSTYLEYAISSFVKNVDAYDHSYLSRISTIRVEQPQEMPAKNTYTEKDYITNDFSNNAHHISDTCPVCINDTEGGGSAVRGDQEEKILQKCEKGCEQNCAEKYEQNCLNTEVQNVCANFAPTGAEKKADIVITATSEKGRYAKDSPKIRKADICEYDSSNVICASNDVRSKCICSPIHIAKRSNKKIKKKKKKKKKKNKNKNNYNKMSSGLENLEKILQDESILNKKGVIQYVIRKLIKEKQKIPIYAKRKREFEFIQACTSVIIHSKRRREKGKRKYTTVKETENKEMTEPFMENATSVGMKNVEKSDEGDKSLHPIVDIENEKFFQVFKSSKDNPSEQLDSPVLLNIKHCFITINNENLNKKEELKYKMKVLLKIIKEIKFNQCFLFINNTYEGIQITKMLNKYNISSYYTSSRIEHNERIELFKNFRNNQLKIVVCTDVMSRGIDNIVCDLVINFDIPQSKETYIHRSGRCGRYGKKGLCISLCNYSDYNYLYYFKYQLKLHVHDFHYICNSLKNMEETQKSCSSYVDRADGCEEVVKCKEDEKDGTVCYSDGLVPACRSSGNIFCEGTNRWSIEEDHAGESYLHNGEATMTVVSGVGYSETKAVNEQEAKEVGREMVQGGYSPSNILISKSSEEDMGKETQEYWQNKYKNKMRRSIKIFIKGFYAKDVNIIERKDKNTSGVYLKIYFKKLVTKLKIVKDQVTFYFLLPNDNINFFENISIIPHESSLIIYFHFYKKIKIYYRNFYRLHVLNMKKKRKYYESNFCLFFFCNSNNYLVLKLFYTLLFFFKYYKYPLKEQIAPILLHVQAKKNKKAEKKTRGGRRNKWNSLAKVNSRRKYNYASDSFLLLNQMQKKRNRRRGYETDGLDENISSLMQEKELKGRRTLDEAHSPPSHHLPNNSNDKLHHLSGKSLNILNCSDFPIDILDYNMLAKKEDIKINTLLLENVLNSSCVNTYEKNMLRKFSDKCKEIYCKNDDQEIVKNMNNIISLQIFLNWNINENANALKSIFLQNHVQLHADN</sequence>
<feature type="region of interest" description="Disordered" evidence="5">
    <location>
        <begin position="1231"/>
        <end position="1252"/>
    </location>
</feature>
<dbReference type="Pfam" id="PF00270">
    <property type="entry name" value="DEAD"/>
    <property type="match status" value="2"/>
</dbReference>
<dbReference type="Proteomes" id="UP000078597">
    <property type="component" value="Unassembled WGS sequence"/>
</dbReference>
<name>A0A1A8X2N5_PLAMA</name>
<dbReference type="GO" id="GO:0016787">
    <property type="term" value="F:hydrolase activity"/>
    <property type="evidence" value="ECO:0007669"/>
    <property type="project" value="UniProtKB-KW"/>
</dbReference>
<evidence type="ECO:0000256" key="4">
    <source>
        <dbReference type="ARBA" id="ARBA00022840"/>
    </source>
</evidence>
<evidence type="ECO:0000313" key="8">
    <source>
        <dbReference type="EMBL" id="SBS98004.1"/>
    </source>
</evidence>
<keyword evidence="6" id="KW-0812">Transmembrane</keyword>
<keyword evidence="6" id="KW-0472">Membrane</keyword>
<evidence type="ECO:0000256" key="2">
    <source>
        <dbReference type="ARBA" id="ARBA00022801"/>
    </source>
</evidence>
<feature type="compositionally biased region" description="Basic residues" evidence="5">
    <location>
        <begin position="532"/>
        <end position="547"/>
    </location>
</feature>
<dbReference type="SUPFAM" id="SSF52540">
    <property type="entry name" value="P-loop containing nucleoside triphosphate hydrolases"/>
    <property type="match status" value="2"/>
</dbReference>
<dbReference type="Pfam" id="PF00271">
    <property type="entry name" value="Helicase_C"/>
    <property type="match status" value="1"/>
</dbReference>
<organism evidence="8 9">
    <name type="scientific">Plasmodium malariae</name>
    <dbReference type="NCBI Taxonomy" id="5858"/>
    <lineage>
        <taxon>Eukaryota</taxon>
        <taxon>Sar</taxon>
        <taxon>Alveolata</taxon>
        <taxon>Apicomplexa</taxon>
        <taxon>Aconoidasida</taxon>
        <taxon>Haemosporida</taxon>
        <taxon>Plasmodiidae</taxon>
        <taxon>Plasmodium</taxon>
        <taxon>Plasmodium (Plasmodium)</taxon>
    </lineage>
</organism>
<evidence type="ECO:0000256" key="5">
    <source>
        <dbReference type="SAM" id="MobiDB-lite"/>
    </source>
</evidence>
<dbReference type="InterPro" id="IPR001650">
    <property type="entry name" value="Helicase_C-like"/>
</dbReference>
<feature type="region of interest" description="Disordered" evidence="5">
    <location>
        <begin position="532"/>
        <end position="553"/>
    </location>
</feature>
<evidence type="ECO:0000256" key="1">
    <source>
        <dbReference type="ARBA" id="ARBA00022741"/>
    </source>
</evidence>
<dbReference type="PANTHER" id="PTHR47959:SF1">
    <property type="entry name" value="ATP-DEPENDENT RNA HELICASE DBPA"/>
    <property type="match status" value="1"/>
</dbReference>
<dbReference type="GO" id="GO:0005829">
    <property type="term" value="C:cytosol"/>
    <property type="evidence" value="ECO:0007669"/>
    <property type="project" value="TreeGrafter"/>
</dbReference>
<dbReference type="PROSITE" id="PS51194">
    <property type="entry name" value="HELICASE_CTER"/>
    <property type="match status" value="1"/>
</dbReference>
<dbReference type="PANTHER" id="PTHR47959">
    <property type="entry name" value="ATP-DEPENDENT RNA HELICASE RHLE-RELATED"/>
    <property type="match status" value="1"/>
</dbReference>
<keyword evidence="1" id="KW-0547">Nucleotide-binding</keyword>
<keyword evidence="6" id="KW-1133">Transmembrane helix</keyword>
<accession>A0A1A8X2N5</accession>
<dbReference type="InterPro" id="IPR027417">
    <property type="entry name" value="P-loop_NTPase"/>
</dbReference>
<dbReference type="InterPro" id="IPR011545">
    <property type="entry name" value="DEAD/DEAH_box_helicase_dom"/>
</dbReference>
<keyword evidence="2" id="KW-0378">Hydrolase</keyword>
<gene>
    <name evidence="8" type="ORF">PMALA_062090</name>
</gene>
<dbReference type="CDD" id="cd18787">
    <property type="entry name" value="SF2_C_DEAD"/>
    <property type="match status" value="1"/>
</dbReference>
<dbReference type="EMBL" id="FLQW01004974">
    <property type="protein sequence ID" value="SBS98004.1"/>
    <property type="molecule type" value="Genomic_DNA"/>
</dbReference>
<dbReference type="VEuPathDB" id="PlasmoDB:PmUG01_01024800"/>
<feature type="transmembrane region" description="Helical" evidence="6">
    <location>
        <begin position="1114"/>
        <end position="1138"/>
    </location>
</feature>
<dbReference type="GO" id="GO:0005524">
    <property type="term" value="F:ATP binding"/>
    <property type="evidence" value="ECO:0007669"/>
    <property type="project" value="UniProtKB-KW"/>
</dbReference>
<evidence type="ECO:0000313" key="9">
    <source>
        <dbReference type="Proteomes" id="UP000078597"/>
    </source>
</evidence>
<evidence type="ECO:0000256" key="3">
    <source>
        <dbReference type="ARBA" id="ARBA00022806"/>
    </source>
</evidence>